<evidence type="ECO:0000259" key="10">
    <source>
        <dbReference type="PROSITE" id="PS51123"/>
    </source>
</evidence>
<reference evidence="11 12" key="1">
    <citation type="submission" date="2024-04" db="EMBL/GenBank/DDBJ databases">
        <title>whole genome sequencing of Lutimonas vermicola strain IMCC1616.</title>
        <authorList>
            <person name="Bae S.S."/>
        </authorList>
    </citation>
    <scope>NUCLEOTIDE SEQUENCE [LARGE SCALE GENOMIC DNA]</scope>
    <source>
        <strain evidence="11 12">IMCC1616</strain>
    </source>
</reference>
<dbReference type="Pfam" id="PF02412">
    <property type="entry name" value="TSP_3"/>
    <property type="match status" value="4"/>
</dbReference>
<keyword evidence="12" id="KW-1185">Reference proteome</keyword>
<dbReference type="Gene3D" id="2.40.160.60">
    <property type="entry name" value="Outer membrane protein transport protein (OMPP1/FadL/TodX)"/>
    <property type="match status" value="1"/>
</dbReference>
<dbReference type="Gene3D" id="3.30.1330.60">
    <property type="entry name" value="OmpA-like domain"/>
    <property type="match status" value="1"/>
</dbReference>
<comment type="caution">
    <text evidence="11">The sequence shown here is derived from an EMBL/GenBank/DDBJ whole genome shotgun (WGS) entry which is preliminary data.</text>
</comment>
<dbReference type="Proteomes" id="UP001474120">
    <property type="component" value="Unassembled WGS sequence"/>
</dbReference>
<dbReference type="CDD" id="cd07185">
    <property type="entry name" value="OmpA_C-like"/>
    <property type="match status" value="1"/>
</dbReference>
<comment type="similarity">
    <text evidence="2">Belongs to the OmpP1/FadL family.</text>
</comment>
<dbReference type="InterPro" id="IPR006690">
    <property type="entry name" value="OMPA-like_CS"/>
</dbReference>
<evidence type="ECO:0000256" key="4">
    <source>
        <dbReference type="ARBA" id="ARBA00022692"/>
    </source>
</evidence>
<proteinExistence type="inferred from homology"/>
<gene>
    <name evidence="11" type="ORF">AABB81_01115</name>
</gene>
<dbReference type="InterPro" id="IPR006664">
    <property type="entry name" value="OMP_bac"/>
</dbReference>
<evidence type="ECO:0000256" key="8">
    <source>
        <dbReference type="PROSITE-ProRule" id="PRU00473"/>
    </source>
</evidence>
<dbReference type="Pfam" id="PF03349">
    <property type="entry name" value="Toluene_X"/>
    <property type="match status" value="1"/>
</dbReference>
<dbReference type="EMBL" id="JBCDNA010000001">
    <property type="protein sequence ID" value="MEL4454477.1"/>
    <property type="molecule type" value="Genomic_DNA"/>
</dbReference>
<dbReference type="PRINTS" id="PR01021">
    <property type="entry name" value="OMPADOMAIN"/>
</dbReference>
<feature type="signal peptide" evidence="9">
    <location>
        <begin position="1"/>
        <end position="19"/>
    </location>
</feature>
<sequence>MIHKSIKLFLILLSSVAMAQTGHLMQGVGAVNMSMGGAATAQPLDISGAMQWNPAALSVFDGSILKFDIGAFEGVPELSSSLPAGMLGPGSPSVSGSTKSELGYNPMPAIGFAWGKADSKHTFGVSAFGISGFGVDFPQENNLPIGADGNPNPNWNPNDSNPILFPQNLMGFGNLHSEYMLLQVGFTWAYNFSEKFSIGLQPTFNYASLILEPNPLAAPSQTLGYPLSESASTTGFGGQVGLFYDSLKGFKIGASYKTPQYFSKFDFKNNYLDGSAAPNVEFTMNYPAIYSIGLGYSKGIVDIALDYRYVDYESTEGFEDYGWEVAEEGPFTGFPTGAVNGFGWQNISVVSAGLQLKAIKKLPLRFGYTYSSNPIQDELAFFSTPATAIIAHAFQFGLSYEVSDSFRIDAVYHYGMSDGKTSGNLLNPTPAIDFNGDGFPDGPWDADSNPLGKIPGSEVAYEMTTQMFMLGLNFNLKGKDTDGDGVKDKDDLCPEVAGLEQFNGCPDTDGDGIQDSEDKCPNEAGLAKFNGCPDSDGDGFIDAEDMCPNEAGLEQFNGCPDSDGDGVMDSKDACPNEAGPVENKGCPVQDTDGDGVPDDQDKCPNVVGSVSNYGCPVVTEEVQKQITDLARAIYFKTGQDSFTDETQIRLEGIDRILAEYTNSEFVVEGHTDSTGSDKINSELSQKRADAVMNYLIENGFPAENITAIGYGSSKPIGDNSTSKGRQVNRRVEIYAK</sequence>
<dbReference type="PROSITE" id="PS51123">
    <property type="entry name" value="OMPA_2"/>
    <property type="match status" value="1"/>
</dbReference>
<dbReference type="InterPro" id="IPR036737">
    <property type="entry name" value="OmpA-like_sf"/>
</dbReference>
<name>A0ABU9KWA7_9FLAO</name>
<dbReference type="SUPFAM" id="SSF103647">
    <property type="entry name" value="TSP type-3 repeat"/>
    <property type="match status" value="1"/>
</dbReference>
<evidence type="ECO:0000256" key="9">
    <source>
        <dbReference type="SAM" id="SignalP"/>
    </source>
</evidence>
<dbReference type="SUPFAM" id="SSF103088">
    <property type="entry name" value="OmpA-like"/>
    <property type="match status" value="1"/>
</dbReference>
<dbReference type="InterPro" id="IPR005017">
    <property type="entry name" value="OMPP1/FadL/TodX"/>
</dbReference>
<evidence type="ECO:0000256" key="5">
    <source>
        <dbReference type="ARBA" id="ARBA00022729"/>
    </source>
</evidence>
<accession>A0ABU9KWA7</accession>
<evidence type="ECO:0000256" key="3">
    <source>
        <dbReference type="ARBA" id="ARBA00022452"/>
    </source>
</evidence>
<evidence type="ECO:0000256" key="7">
    <source>
        <dbReference type="ARBA" id="ARBA00023237"/>
    </source>
</evidence>
<dbReference type="InterPro" id="IPR006665">
    <property type="entry name" value="OmpA-like"/>
</dbReference>
<protein>
    <submittedName>
        <fullName evidence="11">OmpA family protein</fullName>
    </submittedName>
</protein>
<dbReference type="InterPro" id="IPR003367">
    <property type="entry name" value="Thrombospondin_3-like_rpt"/>
</dbReference>
<keyword evidence="3" id="KW-1134">Transmembrane beta strand</keyword>
<evidence type="ECO:0000256" key="6">
    <source>
        <dbReference type="ARBA" id="ARBA00023136"/>
    </source>
</evidence>
<evidence type="ECO:0000256" key="1">
    <source>
        <dbReference type="ARBA" id="ARBA00004571"/>
    </source>
</evidence>
<feature type="domain" description="OmpA-like" evidence="10">
    <location>
        <begin position="622"/>
        <end position="736"/>
    </location>
</feature>
<keyword evidence="5 9" id="KW-0732">Signal</keyword>
<keyword evidence="4" id="KW-0812">Transmembrane</keyword>
<dbReference type="RefSeq" id="WP_342158028.1">
    <property type="nucleotide sequence ID" value="NZ_JBCDNA010000001.1"/>
</dbReference>
<dbReference type="Pfam" id="PF00691">
    <property type="entry name" value="OmpA"/>
    <property type="match status" value="1"/>
</dbReference>
<comment type="subcellular location">
    <subcellularLocation>
        <location evidence="1">Cell outer membrane</location>
        <topology evidence="1">Multi-pass membrane protein</topology>
    </subcellularLocation>
</comment>
<dbReference type="PANTHER" id="PTHR30329:SF21">
    <property type="entry name" value="LIPOPROTEIN YIAD-RELATED"/>
    <property type="match status" value="1"/>
</dbReference>
<organism evidence="11 12">
    <name type="scientific">Lutimonas vermicola</name>
    <dbReference type="NCBI Taxonomy" id="414288"/>
    <lineage>
        <taxon>Bacteria</taxon>
        <taxon>Pseudomonadati</taxon>
        <taxon>Bacteroidota</taxon>
        <taxon>Flavobacteriia</taxon>
        <taxon>Flavobacteriales</taxon>
        <taxon>Flavobacteriaceae</taxon>
        <taxon>Lutimonas</taxon>
    </lineage>
</organism>
<evidence type="ECO:0000313" key="11">
    <source>
        <dbReference type="EMBL" id="MEL4454477.1"/>
    </source>
</evidence>
<dbReference type="PROSITE" id="PS00018">
    <property type="entry name" value="EF_HAND_1"/>
    <property type="match status" value="1"/>
</dbReference>
<dbReference type="PROSITE" id="PS01068">
    <property type="entry name" value="OMPA_1"/>
    <property type="match status" value="1"/>
</dbReference>
<dbReference type="PANTHER" id="PTHR30329">
    <property type="entry name" value="STATOR ELEMENT OF FLAGELLAR MOTOR COMPLEX"/>
    <property type="match status" value="1"/>
</dbReference>
<evidence type="ECO:0000256" key="2">
    <source>
        <dbReference type="ARBA" id="ARBA00008163"/>
    </source>
</evidence>
<evidence type="ECO:0000313" key="12">
    <source>
        <dbReference type="Proteomes" id="UP001474120"/>
    </source>
</evidence>
<dbReference type="InterPro" id="IPR028974">
    <property type="entry name" value="TSP_type-3_rpt"/>
</dbReference>
<feature type="chain" id="PRO_5045845738" evidence="9">
    <location>
        <begin position="20"/>
        <end position="736"/>
    </location>
</feature>
<dbReference type="SUPFAM" id="SSF56935">
    <property type="entry name" value="Porins"/>
    <property type="match status" value="1"/>
</dbReference>
<keyword evidence="7" id="KW-0998">Cell outer membrane</keyword>
<dbReference type="InterPro" id="IPR018247">
    <property type="entry name" value="EF_Hand_1_Ca_BS"/>
</dbReference>
<keyword evidence="6 8" id="KW-0472">Membrane</keyword>
<dbReference type="InterPro" id="IPR050330">
    <property type="entry name" value="Bact_OuterMem_StrucFunc"/>
</dbReference>